<feature type="compositionally biased region" description="Low complexity" evidence="1">
    <location>
        <begin position="109"/>
        <end position="120"/>
    </location>
</feature>
<feature type="compositionally biased region" description="Gly residues" evidence="1">
    <location>
        <begin position="135"/>
        <end position="156"/>
    </location>
</feature>
<evidence type="ECO:0000313" key="3">
    <source>
        <dbReference type="Proteomes" id="UP000613740"/>
    </source>
</evidence>
<feature type="region of interest" description="Disordered" evidence="1">
    <location>
        <begin position="290"/>
        <end position="368"/>
    </location>
</feature>
<dbReference type="OrthoDB" id="548062at2759"/>
<dbReference type="Proteomes" id="UP000613740">
    <property type="component" value="Unassembled WGS sequence"/>
</dbReference>
<feature type="compositionally biased region" description="Gly residues" evidence="1">
    <location>
        <begin position="529"/>
        <end position="542"/>
    </location>
</feature>
<feature type="region of interest" description="Disordered" evidence="1">
    <location>
        <begin position="1219"/>
        <end position="1271"/>
    </location>
</feature>
<feature type="region of interest" description="Disordered" evidence="1">
    <location>
        <begin position="1"/>
        <end position="41"/>
    </location>
</feature>
<evidence type="ECO:0000313" key="2">
    <source>
        <dbReference type="EMBL" id="KAG2439088.1"/>
    </source>
</evidence>
<feature type="compositionally biased region" description="Low complexity" evidence="1">
    <location>
        <begin position="307"/>
        <end position="351"/>
    </location>
</feature>
<evidence type="ECO:0008006" key="4">
    <source>
        <dbReference type="Google" id="ProtNLM"/>
    </source>
</evidence>
<evidence type="ECO:0000256" key="1">
    <source>
        <dbReference type="SAM" id="MobiDB-lite"/>
    </source>
</evidence>
<feature type="region of interest" description="Disordered" evidence="1">
    <location>
        <begin position="109"/>
        <end position="260"/>
    </location>
</feature>
<feature type="region of interest" description="Disordered" evidence="1">
    <location>
        <begin position="65"/>
        <end position="90"/>
    </location>
</feature>
<feature type="compositionally biased region" description="Low complexity" evidence="1">
    <location>
        <begin position="1239"/>
        <end position="1267"/>
    </location>
</feature>
<feature type="compositionally biased region" description="Low complexity" evidence="1">
    <location>
        <begin position="177"/>
        <end position="199"/>
    </location>
</feature>
<feature type="region of interest" description="Disordered" evidence="1">
    <location>
        <begin position="523"/>
        <end position="548"/>
    </location>
</feature>
<comment type="caution">
    <text evidence="2">The sequence shown here is derived from an EMBL/GenBank/DDBJ whole genome shotgun (WGS) entry which is preliminary data.</text>
</comment>
<proteinExistence type="predicted"/>
<feature type="compositionally biased region" description="Basic and acidic residues" evidence="1">
    <location>
        <begin position="30"/>
        <end position="41"/>
    </location>
</feature>
<sequence length="1309" mass="137947">MAPWPSSSSRKLRAGSSSSAHSIALQAADPEEKRERERAAAALEEQRRLAARAATLAAIESAALAAAAAAPGGAPQHQHQDQHGHAAVGQLLRLPSLRSISKRSILSDLRVPSSSGSSSSNTLPADVGGSSNGYRPGGGFGTPSATGSGGSGGVGMVMGSRSSPRASGTHQQGRPLGGDSALSLLLSSSGGGPAAEANDGAGGGTAASAGGFYPRLGVSSSKSFTGGRLLGDDDDGERNTGSAGASPSSSHHQHDHHLGSQLVSPAALAAAGAVLPALPQSDTALWTKSAAATDGGGKPGGDEAAYSGISSISRSSSGEAPAGSRSQRNQQQQQQQQQHPHGSSSSSSSSPRKNLLQEAQRHAAAKKLAERSAGVARLLALQDKDVERTTTKALANLYNSGAGPEVIFRDGNPLDRLLMIHQQHDLSDPDEDKHSDVLSKRKMTTVASFIRALEDEDDLSLVARARSYQQTRRSTTMLLRRAVAEASTANGHNHHLPAMHRSSLNLPLGSTWASFSARHAPWGPDADGHGGSGTDGCGGSDDTGGRSSRHAMVSTALTGGGGGGSSAPHAYVATAAAPGADRHAAMQGVAKKVVLLPVISALAGTTVDDAARRGDGGDGGGDSGGCGGGGGAIEAEVMMGCRSKSLRQVAAVSLLAEAAKLEHLPEVQPFAGSYGTAEQLAVKVHMKFQLAVDANPAGYCLPVARAEVAQYRRVAEEGRQALARSAADPAGPATEELLLRKVSNLRFCRPYFRAPGDSCLLMDVKRAEPPPPVEVVEVVKPKTPPESVFAPRKTTSDAKDMLDTEEVRERQLRRDWRRVVCKEQFRDMIQRVTPGVEPADESSAAAAAAAAAMTRALDACLAALLEFKDGVRSVFYSYGMHGTNVSDSCFAVGFNEWRAFLNDCGLLREEDADDDDKASVALMQSSDSSDSIFAAANFEADRRGLDGQVTLDRALMRFEWLEALLRLATLRHVQSGKELGSVAEAFTHMWSCEVLPAMGLAALHEPNAWRRGRLYPDERVNEMLIENKNTITALYDFARSKNQNKMVKLEDWVDLLLDCGMLGDDTGLSLRDAKLAFYRSAMVVVDEVAHWGRAVSMDRCDLMEALVRLAEEVAAPPREEVMAALRMAMDAEGGSGAERDELEAARVEKMLQENPWLHYYNMVQTSTELQQQLEARRARKRAAAGLTAITAAAAFNLVGAATSAATATASAAAAAAAAPAAGHSGGPPPAAPSGGNRGQRQQQQQQQQQTDPQQQQQQQQTDQQQQQATDKSPLWQYVEGFLDVFFGRLRARWECSSDEQLVLRLQAAD</sequence>
<accession>A0A835T5E6</accession>
<name>A0A835T5E6_9CHLO</name>
<dbReference type="EMBL" id="JAEHOD010000041">
    <property type="protein sequence ID" value="KAG2439088.1"/>
    <property type="molecule type" value="Genomic_DNA"/>
</dbReference>
<organism evidence="2 3">
    <name type="scientific">Chlamydomonas schloesseri</name>
    <dbReference type="NCBI Taxonomy" id="2026947"/>
    <lineage>
        <taxon>Eukaryota</taxon>
        <taxon>Viridiplantae</taxon>
        <taxon>Chlorophyta</taxon>
        <taxon>core chlorophytes</taxon>
        <taxon>Chlorophyceae</taxon>
        <taxon>CS clade</taxon>
        <taxon>Chlamydomonadales</taxon>
        <taxon>Chlamydomonadaceae</taxon>
        <taxon>Chlamydomonas</taxon>
    </lineage>
</organism>
<reference evidence="2" key="1">
    <citation type="journal article" date="2020" name="bioRxiv">
        <title>Comparative genomics of Chlamydomonas.</title>
        <authorList>
            <person name="Craig R.J."/>
            <person name="Hasan A.R."/>
            <person name="Ness R.W."/>
            <person name="Keightley P.D."/>
        </authorList>
    </citation>
    <scope>NUCLEOTIDE SEQUENCE</scope>
    <source>
        <strain evidence="2">CCAP 11/173</strain>
    </source>
</reference>
<keyword evidence="3" id="KW-1185">Reference proteome</keyword>
<feature type="compositionally biased region" description="Low complexity" evidence="1">
    <location>
        <begin position="65"/>
        <end position="77"/>
    </location>
</feature>
<protein>
    <recommendedName>
        <fullName evidence="4">Flagellar associated protein</fullName>
    </recommendedName>
</protein>
<feature type="compositionally biased region" description="Low complexity" evidence="1">
    <location>
        <begin position="1"/>
        <end position="20"/>
    </location>
</feature>
<feature type="compositionally biased region" description="Low complexity" evidence="1">
    <location>
        <begin position="241"/>
        <end position="250"/>
    </location>
</feature>
<gene>
    <name evidence="2" type="ORF">HYH02_006613</name>
</gene>